<feature type="compositionally biased region" description="Low complexity" evidence="1">
    <location>
        <begin position="22"/>
        <end position="31"/>
    </location>
</feature>
<dbReference type="VEuPathDB" id="FungiDB:An14g07100"/>
<feature type="region of interest" description="Disordered" evidence="1">
    <location>
        <begin position="380"/>
        <end position="459"/>
    </location>
</feature>
<dbReference type="Proteomes" id="UP000197666">
    <property type="component" value="Unassembled WGS sequence"/>
</dbReference>
<feature type="compositionally biased region" description="Basic and acidic residues" evidence="1">
    <location>
        <begin position="430"/>
        <end position="441"/>
    </location>
</feature>
<organism evidence="2 3">
    <name type="scientific">Aspergillus niger</name>
    <dbReference type="NCBI Taxonomy" id="5061"/>
    <lineage>
        <taxon>Eukaryota</taxon>
        <taxon>Fungi</taxon>
        <taxon>Dikarya</taxon>
        <taxon>Ascomycota</taxon>
        <taxon>Pezizomycotina</taxon>
        <taxon>Eurotiomycetes</taxon>
        <taxon>Eurotiomycetidae</taxon>
        <taxon>Eurotiales</taxon>
        <taxon>Aspergillaceae</taxon>
        <taxon>Aspergillus</taxon>
        <taxon>Aspergillus subgen. Circumdati</taxon>
    </lineage>
</organism>
<evidence type="ECO:0000313" key="3">
    <source>
        <dbReference type="Proteomes" id="UP000197666"/>
    </source>
</evidence>
<evidence type="ECO:0000313" key="2">
    <source>
        <dbReference type="EMBL" id="TPR07624.1"/>
    </source>
</evidence>
<gene>
    <name evidence="2" type="ORF">CAN33_0028505</name>
</gene>
<reference evidence="3" key="1">
    <citation type="submission" date="2018-10" db="EMBL/GenBank/DDBJ databases">
        <title>FDA dAtabase for Regulatory Grade micrObial Sequences (FDA-ARGOS): Supporting development and validation of Infectious Disease Dx tests.</title>
        <authorList>
            <person name="Kerrigan L."/>
            <person name="Tallon L."/>
            <person name="Sadzewicz L."/>
            <person name="Sengamalay N."/>
            <person name="Ott S."/>
            <person name="Godinez A."/>
            <person name="Nagaraj S."/>
            <person name="Vavikolanu K."/>
            <person name="Nadendla S."/>
            <person name="George J."/>
            <person name="Sichtig H."/>
        </authorList>
    </citation>
    <scope>NUCLEOTIDE SEQUENCE [LARGE SCALE GENOMIC DNA]</scope>
    <source>
        <strain evidence="3">FDAARGOS_311</strain>
    </source>
</reference>
<dbReference type="AlphaFoldDB" id="A0A254U8F5"/>
<name>A0A254U8F5_ASPNG</name>
<feature type="region of interest" description="Disordered" evidence="1">
    <location>
        <begin position="1"/>
        <end position="39"/>
    </location>
</feature>
<feature type="compositionally biased region" description="Basic residues" evidence="1">
    <location>
        <begin position="450"/>
        <end position="459"/>
    </location>
</feature>
<dbReference type="EMBL" id="NKJJ02000005">
    <property type="protein sequence ID" value="TPR07624.1"/>
    <property type="molecule type" value="Genomic_DNA"/>
</dbReference>
<accession>A0A254U8F5</accession>
<comment type="caution">
    <text evidence="2">The sequence shown here is derived from an EMBL/GenBank/DDBJ whole genome shotgun (WGS) entry which is preliminary data.</text>
</comment>
<feature type="compositionally biased region" description="Basic residues" evidence="1">
    <location>
        <begin position="384"/>
        <end position="400"/>
    </location>
</feature>
<feature type="compositionally biased region" description="Low complexity" evidence="1">
    <location>
        <begin position="407"/>
        <end position="422"/>
    </location>
</feature>
<sequence length="459" mass="51876">MVTTRNSKVLKCARSDDESSNADDGASSNSGEEVPNNPASTHIYGLASYFCTREEFHDILNQMYDMQDQPSYRRGYPNVMHDMFNKLHIAMMSWTWQWSQEKGAEHLSNDEKQEIIASLQGQCVQDDWDSIRALSPPAVRCDMCGVLLQAMFYQFIFATFIESPFWFMDGRIDSADVEGDPQFLRRFQHLYERLRAATGFGAACLKSLIISESNANGPFIGVPHVTELARSNFARRKTLITAFRDELLGRRVFQLLLRPLDDEAVVARRNDALQDLLEQAVQTILYTEGGIYGNSVITRLPELPVFDYEDDRMTSHYYHFVGGPRTRGLAPAPGGRSLIVTRPGLAYADMQSFGHFAKRPPYQMFPAEVVAEILPEKTSTITKAKSRKTTSAKTKSRNKRAKTDSKPNTTSTVSETPSVSPVANAPDAENDSKEGMEERAKTPPLELRMPRLRKTFWRK</sequence>
<evidence type="ECO:0000256" key="1">
    <source>
        <dbReference type="SAM" id="MobiDB-lite"/>
    </source>
</evidence>
<dbReference type="VEuPathDB" id="FungiDB:ASPNIDRAFT2_1131225"/>
<proteinExistence type="predicted"/>
<dbReference type="VEuPathDB" id="FungiDB:ATCC64974_5810"/>
<protein>
    <submittedName>
        <fullName evidence="2">Uncharacterized protein</fullName>
    </submittedName>
</protein>
<dbReference type="VEuPathDB" id="FungiDB:M747DRAFT_347563"/>